<keyword evidence="2" id="KW-1185">Reference proteome</keyword>
<evidence type="ECO:0000313" key="1">
    <source>
        <dbReference type="EMBL" id="MDR7354463.1"/>
    </source>
</evidence>
<sequence>MNLDETAAWINQLFPADMNLREAQDDEGNPGFHYACFNLGRECAASTLDFADIDTGLESEGVDVRCEIFTINRASETTTLKVLDATANQLARAEGALPAQPGTLLPGIGSEANLPSDITVKHGVFVVPYVWGEKVPQLKEPDRWTLMLQLVMLTQEEFEHAVTYGVGQLQQDLAAEGIDLLDWSRL</sequence>
<dbReference type="EMBL" id="JAVDYF010000001">
    <property type="protein sequence ID" value="MDR7354463.1"/>
    <property type="molecule type" value="Genomic_DNA"/>
</dbReference>
<comment type="caution">
    <text evidence="1">The sequence shown here is derived from an EMBL/GenBank/DDBJ whole genome shotgun (WGS) entry which is preliminary data.</text>
</comment>
<reference evidence="1 2" key="1">
    <citation type="submission" date="2023-07" db="EMBL/GenBank/DDBJ databases">
        <title>Sequencing the genomes of 1000 actinobacteria strains.</title>
        <authorList>
            <person name="Klenk H.-P."/>
        </authorList>
    </citation>
    <scope>NUCLEOTIDE SEQUENCE [LARGE SCALE GENOMIC DNA]</scope>
    <source>
        <strain evidence="1 2">DSM 44508</strain>
    </source>
</reference>
<organism evidence="1 2">
    <name type="scientific">Corynebacterium felinum</name>
    <dbReference type="NCBI Taxonomy" id="131318"/>
    <lineage>
        <taxon>Bacteria</taxon>
        <taxon>Bacillati</taxon>
        <taxon>Actinomycetota</taxon>
        <taxon>Actinomycetes</taxon>
        <taxon>Mycobacteriales</taxon>
        <taxon>Corynebacteriaceae</taxon>
        <taxon>Corynebacterium</taxon>
    </lineage>
</organism>
<gene>
    <name evidence="1" type="ORF">J2S37_001001</name>
</gene>
<protein>
    <recommendedName>
        <fullName evidence="3">Suppressor of fused protein (SUFU)</fullName>
    </recommendedName>
</protein>
<dbReference type="RefSeq" id="WP_277104805.1">
    <property type="nucleotide sequence ID" value="NZ_BAAAJS010000009.1"/>
</dbReference>
<name>A0ABU2B9P5_9CORY</name>
<evidence type="ECO:0008006" key="3">
    <source>
        <dbReference type="Google" id="ProtNLM"/>
    </source>
</evidence>
<evidence type="ECO:0000313" key="2">
    <source>
        <dbReference type="Proteomes" id="UP001183619"/>
    </source>
</evidence>
<proteinExistence type="predicted"/>
<accession>A0ABU2B9P5</accession>
<dbReference type="Proteomes" id="UP001183619">
    <property type="component" value="Unassembled WGS sequence"/>
</dbReference>